<dbReference type="InterPro" id="IPR010828">
    <property type="entry name" value="Atf2/Sli1-like"/>
</dbReference>
<dbReference type="InterPro" id="IPR029058">
    <property type="entry name" value="AB_hydrolase_fold"/>
</dbReference>
<dbReference type="GO" id="GO:0016787">
    <property type="term" value="F:hydrolase activity"/>
    <property type="evidence" value="ECO:0007669"/>
    <property type="project" value="InterPro"/>
</dbReference>
<dbReference type="Gene3D" id="3.40.50.1820">
    <property type="entry name" value="alpha/beta hydrolase"/>
    <property type="match status" value="2"/>
</dbReference>
<dbReference type="EMBL" id="CVQI01035273">
    <property type="protein sequence ID" value="CRK46093.1"/>
    <property type="molecule type" value="Genomic_DNA"/>
</dbReference>
<dbReference type="InterPro" id="IPR013094">
    <property type="entry name" value="AB_hydrolase_3"/>
</dbReference>
<feature type="domain" description="Alpha/beta hydrolase fold-3" evidence="1">
    <location>
        <begin position="472"/>
        <end position="545"/>
    </location>
</feature>
<dbReference type="Pfam" id="PF07859">
    <property type="entry name" value="Abhydrolase_3"/>
    <property type="match status" value="2"/>
</dbReference>
<dbReference type="Gene3D" id="3.30.559.10">
    <property type="entry name" value="Chloramphenicol acetyltransferase-like domain"/>
    <property type="match status" value="1"/>
</dbReference>
<name>A0A0G4NI46_VERLO</name>
<evidence type="ECO:0000313" key="2">
    <source>
        <dbReference type="EMBL" id="CRK46093.1"/>
    </source>
</evidence>
<reference evidence="3" key="1">
    <citation type="submission" date="2015-05" db="EMBL/GenBank/DDBJ databases">
        <authorList>
            <person name="Fogelqvist Johan"/>
        </authorList>
    </citation>
    <scope>NUCLEOTIDE SEQUENCE [LARGE SCALE GENOMIC DNA]</scope>
</reference>
<dbReference type="Proteomes" id="UP000045706">
    <property type="component" value="Unassembled WGS sequence"/>
</dbReference>
<dbReference type="Pfam" id="PF07247">
    <property type="entry name" value="AATase"/>
    <property type="match status" value="1"/>
</dbReference>
<evidence type="ECO:0000313" key="3">
    <source>
        <dbReference type="Proteomes" id="UP000045706"/>
    </source>
</evidence>
<dbReference type="InterPro" id="IPR052058">
    <property type="entry name" value="Alcohol_O-acetyltransferase"/>
</dbReference>
<evidence type="ECO:0000259" key="1">
    <source>
        <dbReference type="Pfam" id="PF07859"/>
    </source>
</evidence>
<dbReference type="GO" id="GO:0008080">
    <property type="term" value="F:N-acetyltransferase activity"/>
    <property type="evidence" value="ECO:0007669"/>
    <property type="project" value="TreeGrafter"/>
</dbReference>
<dbReference type="InterPro" id="IPR023213">
    <property type="entry name" value="CAT-like_dom_sf"/>
</dbReference>
<dbReference type="PANTHER" id="PTHR28037">
    <property type="entry name" value="ALCOHOL O-ACETYLTRANSFERASE 1-RELATED"/>
    <property type="match status" value="1"/>
</dbReference>
<dbReference type="AlphaFoldDB" id="A0A0G4NI46"/>
<protein>
    <recommendedName>
        <fullName evidence="1">Alpha/beta hydrolase fold-3 domain-containing protein</fullName>
    </recommendedName>
</protein>
<organism evidence="2 3">
    <name type="scientific">Verticillium longisporum</name>
    <name type="common">Verticillium dahliae var. longisporum</name>
    <dbReference type="NCBI Taxonomy" id="100787"/>
    <lineage>
        <taxon>Eukaryota</taxon>
        <taxon>Fungi</taxon>
        <taxon>Dikarya</taxon>
        <taxon>Ascomycota</taxon>
        <taxon>Pezizomycotina</taxon>
        <taxon>Sordariomycetes</taxon>
        <taxon>Hypocreomycetidae</taxon>
        <taxon>Glomerellales</taxon>
        <taxon>Plectosphaerellaceae</taxon>
        <taxon>Verticillium</taxon>
    </lineage>
</organism>
<proteinExistence type="predicted"/>
<accession>A0A0G4NI46</accession>
<sequence>MSNPLLLAKLRPLGSYDAAAAFDLRRVIFAAMRDVLRKNRILFAIPVNEDAVDTYFASLPSIDLTRSIIFLKRTKPLAAASADGNDQELDAILEKQHNTNFKADYGSLPFWRLIILEASGSSNEFTASFIYHHAIGDGVSGMVFHNAFRAALETASLSAADEAGNEGEGTVVPGEDIAILPPLEELHPLPINPTPSAPPAPELKQWTGGPIHAPCESRWSSLHFSPSKSQAFFRVCKDKSVSVTSGLTSIIATALFGILPPTTEAITCIIPVSLRPWLSLPRGEANGAIGTYFDATKVQIARPGGRPDSAVAGSVPENAVSTWEIGRVLLSRSAVASGAAITVSIATGGDGSLSVGFSWQEGVVGQDVIDKLREGLDDRIKGPRPIIDPTLTSLVDLFLLPEELDLDLMRGTTVSSEENEATAFVYNADTVVQSAPHLEHVEHHLPGPDGNDVILSIFKPKQPTSSNLPVVYHIHGGGMVAGDRFSAVTELLGLLKDVECAFASVEYRLAPETRAPGPAEDCHAGLVWLSQHATSLGLDAAGIVVLATPVKAQMLLSPMLDDRCASVSDQQFEYGSPWSGVSNRMAWTHALGDDRATDRVTPYQAPSRAVDLANLPPTYIDAAECEVFRDPAVLYAMNMWRCGSTCELHIWPGAFHLFDGMDNPQVPLIHAAIVAKQTWLGRIMRAVDLDQ</sequence>
<dbReference type="SUPFAM" id="SSF53474">
    <property type="entry name" value="alpha/beta-Hydrolases"/>
    <property type="match status" value="1"/>
</dbReference>
<gene>
    <name evidence="2" type="ORF">BN1723_006872</name>
</gene>
<dbReference type="PANTHER" id="PTHR28037:SF1">
    <property type="entry name" value="ALCOHOL O-ACETYLTRANSFERASE 1-RELATED"/>
    <property type="match status" value="1"/>
</dbReference>
<feature type="domain" description="Alpha/beta hydrolase fold-3" evidence="1">
    <location>
        <begin position="549"/>
        <end position="658"/>
    </location>
</feature>